<dbReference type="EC" id="5.2.1.8" evidence="5"/>
<reference evidence="7 8" key="1">
    <citation type="journal article" date="2016" name="Nat. Commun.">
        <title>Thousands of microbial genomes shed light on interconnected biogeochemical processes in an aquifer system.</title>
        <authorList>
            <person name="Anantharaman K."/>
            <person name="Brown C.T."/>
            <person name="Hug L.A."/>
            <person name="Sharon I."/>
            <person name="Castelle C.J."/>
            <person name="Probst A.J."/>
            <person name="Thomas B.C."/>
            <person name="Singh A."/>
            <person name="Wilkins M.J."/>
            <person name="Karaoz U."/>
            <person name="Brodie E.L."/>
            <person name="Williams K.H."/>
            <person name="Hubbard S.S."/>
            <person name="Banfield J.F."/>
        </authorList>
    </citation>
    <scope>NUCLEOTIDE SEQUENCE [LARGE SCALE GENOMIC DNA]</scope>
</reference>
<dbReference type="PANTHER" id="PTHR45625">
    <property type="entry name" value="PEPTIDYL-PROLYL CIS-TRANS ISOMERASE-RELATED"/>
    <property type="match status" value="1"/>
</dbReference>
<gene>
    <name evidence="7" type="ORF">A2866_01135</name>
</gene>
<evidence type="ECO:0000256" key="3">
    <source>
        <dbReference type="ARBA" id="ARBA00023110"/>
    </source>
</evidence>
<proteinExistence type="inferred from homology"/>
<organism evidence="7 8">
    <name type="scientific">Candidatus Roizmanbacteria bacterium RIFCSPHIGHO2_01_FULL_39_8</name>
    <dbReference type="NCBI Taxonomy" id="1802033"/>
    <lineage>
        <taxon>Bacteria</taxon>
        <taxon>Candidatus Roizmaniibacteriota</taxon>
    </lineage>
</organism>
<feature type="domain" description="PPIase cyclophilin-type" evidence="6">
    <location>
        <begin position="14"/>
        <end position="160"/>
    </location>
</feature>
<comment type="similarity">
    <text evidence="2 5">Belongs to the cyclophilin-type PPIase family.</text>
</comment>
<dbReference type="InterPro" id="IPR024936">
    <property type="entry name" value="Cyclophilin-type_PPIase"/>
</dbReference>
<evidence type="ECO:0000259" key="6">
    <source>
        <dbReference type="PROSITE" id="PS50072"/>
    </source>
</evidence>
<evidence type="ECO:0000256" key="4">
    <source>
        <dbReference type="ARBA" id="ARBA00023235"/>
    </source>
</evidence>
<dbReference type="EMBL" id="MFZI01000040">
    <property type="protein sequence ID" value="OGK20114.1"/>
    <property type="molecule type" value="Genomic_DNA"/>
</dbReference>
<comment type="caution">
    <text evidence="7">The sequence shown here is derived from an EMBL/GenBank/DDBJ whole genome shotgun (WGS) entry which is preliminary data.</text>
</comment>
<dbReference type="PRINTS" id="PR00153">
    <property type="entry name" value="CSAPPISMRASE"/>
</dbReference>
<keyword evidence="4 5" id="KW-0413">Isomerase</keyword>
<name>A0A1F7GMR2_9BACT</name>
<dbReference type="CDD" id="cd00317">
    <property type="entry name" value="cyclophilin"/>
    <property type="match status" value="1"/>
</dbReference>
<evidence type="ECO:0000256" key="5">
    <source>
        <dbReference type="RuleBase" id="RU363019"/>
    </source>
</evidence>
<dbReference type="GO" id="GO:0006457">
    <property type="term" value="P:protein folding"/>
    <property type="evidence" value="ECO:0007669"/>
    <property type="project" value="InterPro"/>
</dbReference>
<dbReference type="PANTHER" id="PTHR45625:SF4">
    <property type="entry name" value="PEPTIDYLPROLYL ISOMERASE DOMAIN AND WD REPEAT-CONTAINING PROTEIN 1"/>
    <property type="match status" value="1"/>
</dbReference>
<dbReference type="InterPro" id="IPR044666">
    <property type="entry name" value="Cyclophilin_A-like"/>
</dbReference>
<dbReference type="PIRSF" id="PIRSF001467">
    <property type="entry name" value="Peptidylpro_ismrse"/>
    <property type="match status" value="1"/>
</dbReference>
<dbReference type="Pfam" id="PF00160">
    <property type="entry name" value="Pro_isomerase"/>
    <property type="match status" value="1"/>
</dbReference>
<protein>
    <recommendedName>
        <fullName evidence="5">Peptidyl-prolyl cis-trans isomerase</fullName>
        <shortName evidence="5">PPIase</shortName>
        <ecNumber evidence="5">5.2.1.8</ecNumber>
    </recommendedName>
</protein>
<dbReference type="InterPro" id="IPR029000">
    <property type="entry name" value="Cyclophilin-like_dom_sf"/>
</dbReference>
<dbReference type="AlphaFoldDB" id="A0A1F7GMR2"/>
<evidence type="ECO:0000256" key="2">
    <source>
        <dbReference type="ARBA" id="ARBA00007365"/>
    </source>
</evidence>
<dbReference type="GO" id="GO:0003755">
    <property type="term" value="F:peptidyl-prolyl cis-trans isomerase activity"/>
    <property type="evidence" value="ECO:0007669"/>
    <property type="project" value="UniProtKB-UniRule"/>
</dbReference>
<accession>A0A1F7GMR2</accession>
<keyword evidence="3 5" id="KW-0697">Rotamase</keyword>
<dbReference type="Gene3D" id="2.40.100.10">
    <property type="entry name" value="Cyclophilin-like"/>
    <property type="match status" value="1"/>
</dbReference>
<dbReference type="PROSITE" id="PS00170">
    <property type="entry name" value="CSA_PPIASE_1"/>
    <property type="match status" value="1"/>
</dbReference>
<dbReference type="SUPFAM" id="SSF50891">
    <property type="entry name" value="Cyclophilin-like"/>
    <property type="match status" value="1"/>
</dbReference>
<evidence type="ECO:0000313" key="8">
    <source>
        <dbReference type="Proteomes" id="UP000177026"/>
    </source>
</evidence>
<dbReference type="PROSITE" id="PS50072">
    <property type="entry name" value="CSA_PPIASE_2"/>
    <property type="match status" value="1"/>
</dbReference>
<sequence>MEIDTTKKYSAILHTEKGDITIELTPDKTPITVNNFVSLARKGFYNNTIFHRVIKGFMIQGGDPDGNGTGGPGYRFEDEKFEGEYTRGAIAMANAGPNTNGSQFFIMHQDNELEKLYVIFGKVSEGMDVVDIIAEAPVQKNAQGESSVPVSPVKVLSIDIKEE</sequence>
<dbReference type="Proteomes" id="UP000177026">
    <property type="component" value="Unassembled WGS sequence"/>
</dbReference>
<evidence type="ECO:0000313" key="7">
    <source>
        <dbReference type="EMBL" id="OGK20114.1"/>
    </source>
</evidence>
<dbReference type="InterPro" id="IPR002130">
    <property type="entry name" value="Cyclophilin-type_PPIase_dom"/>
</dbReference>
<comment type="catalytic activity">
    <reaction evidence="5">
        <text>[protein]-peptidylproline (omega=180) = [protein]-peptidylproline (omega=0)</text>
        <dbReference type="Rhea" id="RHEA:16237"/>
        <dbReference type="Rhea" id="RHEA-COMP:10747"/>
        <dbReference type="Rhea" id="RHEA-COMP:10748"/>
        <dbReference type="ChEBI" id="CHEBI:83833"/>
        <dbReference type="ChEBI" id="CHEBI:83834"/>
        <dbReference type="EC" id="5.2.1.8"/>
    </reaction>
</comment>
<dbReference type="InterPro" id="IPR020892">
    <property type="entry name" value="Cyclophilin-type_PPIase_CS"/>
</dbReference>
<comment type="function">
    <text evidence="1 5">PPIases accelerate the folding of proteins. It catalyzes the cis-trans isomerization of proline imidic peptide bonds in oligopeptides.</text>
</comment>
<evidence type="ECO:0000256" key="1">
    <source>
        <dbReference type="ARBA" id="ARBA00002388"/>
    </source>
</evidence>